<reference evidence="1 2" key="1">
    <citation type="submission" date="2021-05" db="EMBL/GenBank/DDBJ databases">
        <title>Genome Assembly of Synthetic Allotetraploid Brassica napus Reveals Homoeologous Exchanges between Subgenomes.</title>
        <authorList>
            <person name="Davis J.T."/>
        </authorList>
    </citation>
    <scope>NUCLEOTIDE SEQUENCE [LARGE SCALE GENOMIC DNA]</scope>
    <source>
        <strain evidence="2">cv. Da-Ae</strain>
        <tissue evidence="1">Seedling</tissue>
    </source>
</reference>
<comment type="caution">
    <text evidence="1">The sequence shown here is derived from an EMBL/GenBank/DDBJ whole genome shotgun (WGS) entry which is preliminary data.</text>
</comment>
<dbReference type="Proteomes" id="UP000824890">
    <property type="component" value="Unassembled WGS sequence"/>
</dbReference>
<organism evidence="1 2">
    <name type="scientific">Brassica napus</name>
    <name type="common">Rape</name>
    <dbReference type="NCBI Taxonomy" id="3708"/>
    <lineage>
        <taxon>Eukaryota</taxon>
        <taxon>Viridiplantae</taxon>
        <taxon>Streptophyta</taxon>
        <taxon>Embryophyta</taxon>
        <taxon>Tracheophyta</taxon>
        <taxon>Spermatophyta</taxon>
        <taxon>Magnoliopsida</taxon>
        <taxon>eudicotyledons</taxon>
        <taxon>Gunneridae</taxon>
        <taxon>Pentapetalae</taxon>
        <taxon>rosids</taxon>
        <taxon>malvids</taxon>
        <taxon>Brassicales</taxon>
        <taxon>Brassicaceae</taxon>
        <taxon>Brassiceae</taxon>
        <taxon>Brassica</taxon>
    </lineage>
</organism>
<dbReference type="EMBL" id="JAGKQM010000002">
    <property type="protein sequence ID" value="KAH0938550.1"/>
    <property type="molecule type" value="Genomic_DNA"/>
</dbReference>
<gene>
    <name evidence="1" type="ORF">HID58_006011</name>
</gene>
<accession>A0ABQ8EAB5</accession>
<dbReference type="SUPFAM" id="SSF48452">
    <property type="entry name" value="TPR-like"/>
    <property type="match status" value="1"/>
</dbReference>
<feature type="non-terminal residue" evidence="1">
    <location>
        <position position="201"/>
    </location>
</feature>
<dbReference type="InterPro" id="IPR011990">
    <property type="entry name" value="TPR-like_helical_dom_sf"/>
</dbReference>
<sequence length="201" mass="21508">MWAYSNRAVCNTKLGSTMPEGLKDAEKCIELDRAFSMGYSRKGAGVTMQWLYLICRDYSAVFWSAREDPISGGDVSSLESRGGEFGGGITRVCGSVSSRVADGRICGCSEASRFAGLLLASSKGAQEVLLLGGAWSLAPARDGTLSLGFVLSSMARHLKLSHPSALFSSSTSVFVSFSPFLCEDYGSLRYGTSFNLNPFLM</sequence>
<dbReference type="Gene3D" id="1.25.40.10">
    <property type="entry name" value="Tetratricopeptide repeat domain"/>
    <property type="match status" value="1"/>
</dbReference>
<evidence type="ECO:0000313" key="1">
    <source>
        <dbReference type="EMBL" id="KAH0938550.1"/>
    </source>
</evidence>
<protein>
    <submittedName>
        <fullName evidence="1">Uncharacterized protein</fullName>
    </submittedName>
</protein>
<name>A0ABQ8EAB5_BRANA</name>
<evidence type="ECO:0000313" key="2">
    <source>
        <dbReference type="Proteomes" id="UP000824890"/>
    </source>
</evidence>
<keyword evidence="2" id="KW-1185">Reference proteome</keyword>
<proteinExistence type="predicted"/>